<accession>A0ACB7TIH1</accession>
<protein>
    <submittedName>
        <fullName evidence="1">Uncharacterized protein</fullName>
    </submittedName>
</protein>
<dbReference type="Proteomes" id="UP000821845">
    <property type="component" value="Chromosome 1"/>
</dbReference>
<comment type="caution">
    <text evidence="1">The sequence shown here is derived from an EMBL/GenBank/DDBJ whole genome shotgun (WGS) entry which is preliminary data.</text>
</comment>
<reference evidence="1" key="1">
    <citation type="submission" date="2020-05" db="EMBL/GenBank/DDBJ databases">
        <title>Large-scale comparative analyses of tick genomes elucidate their genetic diversity and vector capacities.</title>
        <authorList>
            <person name="Jia N."/>
            <person name="Wang J."/>
            <person name="Shi W."/>
            <person name="Du L."/>
            <person name="Sun Y."/>
            <person name="Zhan W."/>
            <person name="Jiang J."/>
            <person name="Wang Q."/>
            <person name="Zhang B."/>
            <person name="Ji P."/>
            <person name="Sakyi L.B."/>
            <person name="Cui X."/>
            <person name="Yuan T."/>
            <person name="Jiang B."/>
            <person name="Yang W."/>
            <person name="Lam T.T.-Y."/>
            <person name="Chang Q."/>
            <person name="Ding S."/>
            <person name="Wang X."/>
            <person name="Zhu J."/>
            <person name="Ruan X."/>
            <person name="Zhao L."/>
            <person name="Wei J."/>
            <person name="Que T."/>
            <person name="Du C."/>
            <person name="Cheng J."/>
            <person name="Dai P."/>
            <person name="Han X."/>
            <person name="Huang E."/>
            <person name="Gao Y."/>
            <person name="Liu J."/>
            <person name="Shao H."/>
            <person name="Ye R."/>
            <person name="Li L."/>
            <person name="Wei W."/>
            <person name="Wang X."/>
            <person name="Wang C."/>
            <person name="Yang T."/>
            <person name="Huo Q."/>
            <person name="Li W."/>
            <person name="Guo W."/>
            <person name="Chen H."/>
            <person name="Zhou L."/>
            <person name="Ni X."/>
            <person name="Tian J."/>
            <person name="Zhou Y."/>
            <person name="Sheng Y."/>
            <person name="Liu T."/>
            <person name="Pan Y."/>
            <person name="Xia L."/>
            <person name="Li J."/>
            <person name="Zhao F."/>
            <person name="Cao W."/>
        </authorList>
    </citation>
    <scope>NUCLEOTIDE SEQUENCE</scope>
    <source>
        <strain evidence="1">Hyas-2018</strain>
    </source>
</reference>
<sequence length="170" mass="18667">MRRLALPGALSARYMRATERSAPTARTVSERPVPRRNTRQPDTCGPWPLSSLSHNSQSQRDRSYIHRKSDHPRGFRTHSLQARLLSTGTKPRSPRMQTTWLSSQCHHGRKCTNHFQEDSPAIAAEASVTYLASAQQVGVVARPAATNATGSFISATIVRETVGAGTGKHL</sequence>
<evidence type="ECO:0000313" key="2">
    <source>
        <dbReference type="Proteomes" id="UP000821845"/>
    </source>
</evidence>
<name>A0ACB7TIH1_HYAAI</name>
<proteinExistence type="predicted"/>
<evidence type="ECO:0000313" key="1">
    <source>
        <dbReference type="EMBL" id="KAH6946850.1"/>
    </source>
</evidence>
<keyword evidence="2" id="KW-1185">Reference proteome</keyword>
<organism evidence="1 2">
    <name type="scientific">Hyalomma asiaticum</name>
    <name type="common">Tick</name>
    <dbReference type="NCBI Taxonomy" id="266040"/>
    <lineage>
        <taxon>Eukaryota</taxon>
        <taxon>Metazoa</taxon>
        <taxon>Ecdysozoa</taxon>
        <taxon>Arthropoda</taxon>
        <taxon>Chelicerata</taxon>
        <taxon>Arachnida</taxon>
        <taxon>Acari</taxon>
        <taxon>Parasitiformes</taxon>
        <taxon>Ixodida</taxon>
        <taxon>Ixodoidea</taxon>
        <taxon>Ixodidae</taxon>
        <taxon>Hyalomminae</taxon>
        <taxon>Hyalomma</taxon>
    </lineage>
</organism>
<gene>
    <name evidence="1" type="ORF">HPB50_015639</name>
</gene>
<dbReference type="EMBL" id="CM023481">
    <property type="protein sequence ID" value="KAH6946850.1"/>
    <property type="molecule type" value="Genomic_DNA"/>
</dbReference>